<sequence length="131" mass="14596">MSVAVVTFPEALHIIGRLFGTDQPEQRVRDSALLLSALDRQSASMFGQEAYPGIHHKAAALLHGLTKNHALFDGNKRLALVTTLYLYAKNGYWNTTDIEAEYEFMLAVASNEIESIDEIAAWLSARFRLAE</sequence>
<feature type="domain" description="Fido" evidence="1">
    <location>
        <begin position="6"/>
        <end position="125"/>
    </location>
</feature>
<dbReference type="PANTHER" id="PTHR39426:SF1">
    <property type="entry name" value="HOMOLOGY TO DEATH-ON-CURING PROTEIN OF PHAGE P1"/>
    <property type="match status" value="1"/>
</dbReference>
<reference evidence="2" key="1">
    <citation type="submission" date="2022-08" db="EMBL/GenBank/DDBJ databases">
        <authorList>
            <person name="Deng Y."/>
            <person name="Han X.-F."/>
            <person name="Zhang Y.-Q."/>
        </authorList>
    </citation>
    <scope>NUCLEOTIDE SEQUENCE</scope>
    <source>
        <strain evidence="2">CPCC 203407</strain>
    </source>
</reference>
<gene>
    <name evidence="2" type="ORF">N1028_11575</name>
</gene>
<organism evidence="2 3">
    <name type="scientific">Herbiconiux oxytropis</name>
    <dbReference type="NCBI Taxonomy" id="2970915"/>
    <lineage>
        <taxon>Bacteria</taxon>
        <taxon>Bacillati</taxon>
        <taxon>Actinomycetota</taxon>
        <taxon>Actinomycetes</taxon>
        <taxon>Micrococcales</taxon>
        <taxon>Microbacteriaceae</taxon>
        <taxon>Herbiconiux</taxon>
    </lineage>
</organism>
<dbReference type="AlphaFoldDB" id="A0AA41XE64"/>
<dbReference type="RefSeq" id="WP_259529041.1">
    <property type="nucleotide sequence ID" value="NZ_JANLCK010000005.1"/>
</dbReference>
<name>A0AA41XE64_9MICO</name>
<dbReference type="Gene3D" id="1.20.120.1870">
    <property type="entry name" value="Fic/DOC protein, Fido domain"/>
    <property type="match status" value="1"/>
</dbReference>
<evidence type="ECO:0000313" key="2">
    <source>
        <dbReference type="EMBL" id="MCS5726534.1"/>
    </source>
</evidence>
<keyword evidence="3" id="KW-1185">Reference proteome</keyword>
<evidence type="ECO:0000313" key="3">
    <source>
        <dbReference type="Proteomes" id="UP001165587"/>
    </source>
</evidence>
<evidence type="ECO:0000259" key="1">
    <source>
        <dbReference type="PROSITE" id="PS51459"/>
    </source>
</evidence>
<comment type="caution">
    <text evidence="2">The sequence shown here is derived from an EMBL/GenBank/DDBJ whole genome shotgun (WGS) entry which is preliminary data.</text>
</comment>
<dbReference type="GO" id="GO:0016301">
    <property type="term" value="F:kinase activity"/>
    <property type="evidence" value="ECO:0007669"/>
    <property type="project" value="InterPro"/>
</dbReference>
<dbReference type="InterPro" id="IPR036597">
    <property type="entry name" value="Fido-like_dom_sf"/>
</dbReference>
<dbReference type="InterPro" id="IPR006440">
    <property type="entry name" value="Doc"/>
</dbReference>
<dbReference type="SUPFAM" id="SSF140931">
    <property type="entry name" value="Fic-like"/>
    <property type="match status" value="1"/>
</dbReference>
<proteinExistence type="predicted"/>
<dbReference type="PROSITE" id="PS51459">
    <property type="entry name" value="FIDO"/>
    <property type="match status" value="1"/>
</dbReference>
<dbReference type="Proteomes" id="UP001165587">
    <property type="component" value="Unassembled WGS sequence"/>
</dbReference>
<dbReference type="PANTHER" id="PTHR39426">
    <property type="entry name" value="HOMOLOGY TO DEATH-ON-CURING PROTEIN OF PHAGE P1"/>
    <property type="match status" value="1"/>
</dbReference>
<dbReference type="Pfam" id="PF02661">
    <property type="entry name" value="Fic"/>
    <property type="match status" value="1"/>
</dbReference>
<dbReference type="EMBL" id="JANLCK010000005">
    <property type="protein sequence ID" value="MCS5726534.1"/>
    <property type="molecule type" value="Genomic_DNA"/>
</dbReference>
<dbReference type="InterPro" id="IPR003812">
    <property type="entry name" value="Fido"/>
</dbReference>
<protein>
    <submittedName>
        <fullName evidence="2">Type II toxin-antitoxin system death-on-curing family toxin</fullName>
    </submittedName>
</protein>
<dbReference type="NCBIfam" id="TIGR01550">
    <property type="entry name" value="DOC_P1"/>
    <property type="match status" value="1"/>
</dbReference>
<accession>A0AA41XE64</accession>
<dbReference type="InterPro" id="IPR053737">
    <property type="entry name" value="Type_II_TA_Toxin"/>
</dbReference>